<keyword evidence="3" id="KW-1185">Reference proteome</keyword>
<name>A0ABQ1L8U7_9PROT</name>
<gene>
    <name evidence="2" type="ORF">GCM10007207_03030</name>
</gene>
<feature type="signal peptide" evidence="1">
    <location>
        <begin position="1"/>
        <end position="27"/>
    </location>
</feature>
<organism evidence="2 3">
    <name type="scientific">Asaia siamensis</name>
    <dbReference type="NCBI Taxonomy" id="110479"/>
    <lineage>
        <taxon>Bacteria</taxon>
        <taxon>Pseudomonadati</taxon>
        <taxon>Pseudomonadota</taxon>
        <taxon>Alphaproteobacteria</taxon>
        <taxon>Acetobacterales</taxon>
        <taxon>Acetobacteraceae</taxon>
        <taxon>Asaia</taxon>
    </lineage>
</organism>
<dbReference type="Proteomes" id="UP000637769">
    <property type="component" value="Unassembled WGS sequence"/>
</dbReference>
<reference evidence="3" key="1">
    <citation type="journal article" date="2019" name="Int. J. Syst. Evol. Microbiol.">
        <title>The Global Catalogue of Microorganisms (GCM) 10K type strain sequencing project: providing services to taxonomists for standard genome sequencing and annotation.</title>
        <authorList>
            <consortium name="The Broad Institute Genomics Platform"/>
            <consortium name="The Broad Institute Genome Sequencing Center for Infectious Disease"/>
            <person name="Wu L."/>
            <person name="Ma J."/>
        </authorList>
    </citation>
    <scope>NUCLEOTIDE SEQUENCE [LARGE SCALE GENOMIC DNA]</scope>
    <source>
        <strain evidence="3">CCM 7132</strain>
    </source>
</reference>
<keyword evidence="1" id="KW-0732">Signal</keyword>
<evidence type="ECO:0000313" key="3">
    <source>
        <dbReference type="Proteomes" id="UP000637769"/>
    </source>
</evidence>
<evidence type="ECO:0000313" key="2">
    <source>
        <dbReference type="EMBL" id="GGC21197.1"/>
    </source>
</evidence>
<proteinExistence type="predicted"/>
<sequence>MTRLVSRLFVGVAAVVTLCFGAPQTLAQENYTVHGLSRDALEHHIDAELGERQFDTMPRWHGGVCVDIHGIQDQFASTVFDHLQSVGKSLGLQVSRNCKDPRLFVFFTDQSDALAAKIEQLNPTLFVGLDTSNVFHENKVRATPDELREFLRPRAVRWLTSSAMRIADDAPPLVMPGSVGNIYATQGYASFLSNEQTRRDIQIVLIIVDINRLNNEPWGMLNELLSVVAFAGPHLWTGYDGSSLLRFTELPVLQGPTGPMTPYDKSLLRALYALPEGYSRSDAVDWMADNFPAASRSR</sequence>
<evidence type="ECO:0000256" key="1">
    <source>
        <dbReference type="SAM" id="SignalP"/>
    </source>
</evidence>
<dbReference type="EMBL" id="BMCH01000001">
    <property type="protein sequence ID" value="GGC21197.1"/>
    <property type="molecule type" value="Genomic_DNA"/>
</dbReference>
<comment type="caution">
    <text evidence="2">The sequence shown here is derived from an EMBL/GenBank/DDBJ whole genome shotgun (WGS) entry which is preliminary data.</text>
</comment>
<protein>
    <submittedName>
        <fullName evidence="2">Uncharacterized protein</fullName>
    </submittedName>
</protein>
<accession>A0ABQ1L8U7</accession>
<feature type="chain" id="PRO_5045988077" evidence="1">
    <location>
        <begin position="28"/>
        <end position="298"/>
    </location>
</feature>
<dbReference type="RefSeq" id="WP_188424901.1">
    <property type="nucleotide sequence ID" value="NZ_BMCH01000001.1"/>
</dbReference>